<dbReference type="GO" id="GO:0016887">
    <property type="term" value="F:ATP hydrolysis activity"/>
    <property type="evidence" value="ECO:0007669"/>
    <property type="project" value="InterPro"/>
</dbReference>
<comment type="caution">
    <text evidence="5">The sequence shown here is derived from an EMBL/GenBank/DDBJ whole genome shotgun (WGS) entry which is preliminary data.</text>
</comment>
<dbReference type="InterPro" id="IPR017871">
    <property type="entry name" value="ABC_transporter-like_CS"/>
</dbReference>
<dbReference type="SMART" id="SM00382">
    <property type="entry name" value="AAA"/>
    <property type="match status" value="2"/>
</dbReference>
<sequence>MSKEKVALRAEGLSFKYPGSSDLVLKEIDFEIEGPGVYLLLGRTGSGKSTLIHLLTGIIPWLGAGDLTGSLRVLGSDPASTPLPHMPAKPGVLLQSPEVQFFHRTVTEELGSCMDRKNSYAEAFGLPVLIDRKVNQLSVGERKKVALSRLLLGDYPLLIMDEPFTNLDRDARAVLIEWMKSVSREKVLFISTHVIPEKLLTSVRAFLILEGGKLEFFENDDGIVRDRLKDYIVPGRFVPLGKPGRNGKPEVIELEGIAFEYGGREVLNDLSLRLTRGSIVGIHGSNGSGKTTLLRIVARLLKPGKGVIRGSPRPGLLFQDPERQLLFASVEREIAFSARDKRQIGEILERVGLADKLKVHVSELSYGEKERLALAAILAADPDILLLDEPSQGLDLVELRRLAGILREERERGKSMIIVSHDLEFLETLSDAVYELRGGKLHEK</sequence>
<organism evidence="5">
    <name type="scientific">candidate division WOR-3 bacterium</name>
    <dbReference type="NCBI Taxonomy" id="2052148"/>
    <lineage>
        <taxon>Bacteria</taxon>
        <taxon>Bacteria division WOR-3</taxon>
    </lineage>
</organism>
<dbReference type="Proteomes" id="UP000885931">
    <property type="component" value="Unassembled WGS sequence"/>
</dbReference>
<dbReference type="GO" id="GO:0042626">
    <property type="term" value="F:ATPase-coupled transmembrane transporter activity"/>
    <property type="evidence" value="ECO:0007669"/>
    <property type="project" value="TreeGrafter"/>
</dbReference>
<dbReference type="Gene3D" id="3.40.50.300">
    <property type="entry name" value="P-loop containing nucleotide triphosphate hydrolases"/>
    <property type="match status" value="2"/>
</dbReference>
<gene>
    <name evidence="5" type="ORF">ENG67_02325</name>
</gene>
<dbReference type="PROSITE" id="PS00211">
    <property type="entry name" value="ABC_TRANSPORTER_1"/>
    <property type="match status" value="1"/>
</dbReference>
<reference evidence="5" key="1">
    <citation type="journal article" date="2020" name="mSystems">
        <title>Genome- and Community-Level Interaction Insights into Carbon Utilization and Element Cycling Functions of Hydrothermarchaeota in Hydrothermal Sediment.</title>
        <authorList>
            <person name="Zhou Z."/>
            <person name="Liu Y."/>
            <person name="Xu W."/>
            <person name="Pan J."/>
            <person name="Luo Z.H."/>
            <person name="Li M."/>
        </authorList>
    </citation>
    <scope>NUCLEOTIDE SEQUENCE [LARGE SCALE GENOMIC DNA]</scope>
    <source>
        <strain evidence="5">HyVt-237</strain>
    </source>
</reference>
<dbReference type="Pfam" id="PF00005">
    <property type="entry name" value="ABC_tran"/>
    <property type="match status" value="2"/>
</dbReference>
<dbReference type="GO" id="GO:0005524">
    <property type="term" value="F:ATP binding"/>
    <property type="evidence" value="ECO:0007669"/>
    <property type="project" value="UniProtKB-KW"/>
</dbReference>
<dbReference type="InterPro" id="IPR003439">
    <property type="entry name" value="ABC_transporter-like_ATP-bd"/>
</dbReference>
<dbReference type="SUPFAM" id="SSF52540">
    <property type="entry name" value="P-loop containing nucleoside triphosphate hydrolases"/>
    <property type="match status" value="2"/>
</dbReference>
<name>A0A7C0X8E2_UNCW3</name>
<dbReference type="InterPro" id="IPR015856">
    <property type="entry name" value="ABC_transpr_CbiO/EcfA_su"/>
</dbReference>
<keyword evidence="3 5" id="KW-0067">ATP-binding</keyword>
<dbReference type="EMBL" id="DRBW01000085">
    <property type="protein sequence ID" value="HDM90026.1"/>
    <property type="molecule type" value="Genomic_DNA"/>
</dbReference>
<dbReference type="PANTHER" id="PTHR43553:SF1">
    <property type="entry name" value="ABC TRANSPORTER I FAMILY MEMBER 11, CHLOROPLASTIC"/>
    <property type="match status" value="1"/>
</dbReference>
<keyword evidence="2" id="KW-0547">Nucleotide-binding</keyword>
<dbReference type="GO" id="GO:0016020">
    <property type="term" value="C:membrane"/>
    <property type="evidence" value="ECO:0007669"/>
    <property type="project" value="InterPro"/>
</dbReference>
<dbReference type="InterPro" id="IPR003593">
    <property type="entry name" value="AAA+_ATPase"/>
</dbReference>
<evidence type="ECO:0000256" key="1">
    <source>
        <dbReference type="ARBA" id="ARBA00022448"/>
    </source>
</evidence>
<feature type="domain" description="ABC transporter" evidence="4">
    <location>
        <begin position="252"/>
        <end position="444"/>
    </location>
</feature>
<dbReference type="PANTHER" id="PTHR43553">
    <property type="entry name" value="HEAVY METAL TRANSPORTER"/>
    <property type="match status" value="1"/>
</dbReference>
<evidence type="ECO:0000313" key="5">
    <source>
        <dbReference type="EMBL" id="HDM90026.1"/>
    </source>
</evidence>
<accession>A0A7C0X8E2</accession>
<dbReference type="InterPro" id="IPR027417">
    <property type="entry name" value="P-loop_NTPase"/>
</dbReference>
<dbReference type="AlphaFoldDB" id="A0A7C0X8E2"/>
<evidence type="ECO:0000259" key="4">
    <source>
        <dbReference type="PROSITE" id="PS50893"/>
    </source>
</evidence>
<dbReference type="InterPro" id="IPR050095">
    <property type="entry name" value="ECF_ABC_transporter_ATP-bd"/>
</dbReference>
<dbReference type="CDD" id="cd03225">
    <property type="entry name" value="ABC_cobalt_CbiO_domain1"/>
    <property type="match status" value="2"/>
</dbReference>
<feature type="domain" description="ABC transporter" evidence="4">
    <location>
        <begin position="8"/>
        <end position="236"/>
    </location>
</feature>
<protein>
    <submittedName>
        <fullName evidence="5">ABC transporter ATP-binding protein</fullName>
    </submittedName>
</protein>
<evidence type="ECO:0000256" key="3">
    <source>
        <dbReference type="ARBA" id="ARBA00022840"/>
    </source>
</evidence>
<keyword evidence="1" id="KW-0813">Transport</keyword>
<dbReference type="PROSITE" id="PS50893">
    <property type="entry name" value="ABC_TRANSPORTER_2"/>
    <property type="match status" value="2"/>
</dbReference>
<evidence type="ECO:0000256" key="2">
    <source>
        <dbReference type="ARBA" id="ARBA00022741"/>
    </source>
</evidence>
<proteinExistence type="predicted"/>